<keyword evidence="7 9" id="KW-1133">Transmembrane helix</keyword>
<feature type="transmembrane region" description="Helical" evidence="9">
    <location>
        <begin position="129"/>
        <end position="149"/>
    </location>
</feature>
<dbReference type="EMBL" id="PNFV01000003">
    <property type="protein sequence ID" value="PMB82833.1"/>
    <property type="molecule type" value="Genomic_DNA"/>
</dbReference>
<keyword evidence="6 12" id="KW-0067">ATP-binding</keyword>
<organism evidence="12 13">
    <name type="scientific">Limosilactobacillus pontis</name>
    <dbReference type="NCBI Taxonomy" id="35787"/>
    <lineage>
        <taxon>Bacteria</taxon>
        <taxon>Bacillati</taxon>
        <taxon>Bacillota</taxon>
        <taxon>Bacilli</taxon>
        <taxon>Lactobacillales</taxon>
        <taxon>Lactobacillaceae</taxon>
        <taxon>Limosilactobacillus</taxon>
    </lineage>
</organism>
<feature type="transmembrane region" description="Helical" evidence="9">
    <location>
        <begin position="237"/>
        <end position="262"/>
    </location>
</feature>
<dbReference type="FunFam" id="3.40.50.300:FF:000854">
    <property type="entry name" value="Multidrug ABC transporter ATP-binding protein"/>
    <property type="match status" value="1"/>
</dbReference>
<evidence type="ECO:0000256" key="2">
    <source>
        <dbReference type="ARBA" id="ARBA00022448"/>
    </source>
</evidence>
<evidence type="ECO:0000256" key="8">
    <source>
        <dbReference type="ARBA" id="ARBA00023136"/>
    </source>
</evidence>
<dbReference type="PROSITE" id="PS00211">
    <property type="entry name" value="ABC_TRANSPORTER_1"/>
    <property type="match status" value="1"/>
</dbReference>
<dbReference type="InterPro" id="IPR003439">
    <property type="entry name" value="ABC_transporter-like_ATP-bd"/>
</dbReference>
<dbReference type="PANTHER" id="PTHR43394:SF1">
    <property type="entry name" value="ATP-BINDING CASSETTE SUB-FAMILY B MEMBER 10, MITOCHONDRIAL"/>
    <property type="match status" value="1"/>
</dbReference>
<dbReference type="RefSeq" id="WP_104688350.1">
    <property type="nucleotide sequence ID" value="NZ_JBKTHY010000001.1"/>
</dbReference>
<feature type="transmembrane region" description="Helical" evidence="9">
    <location>
        <begin position="9"/>
        <end position="31"/>
    </location>
</feature>
<dbReference type="GO" id="GO:0015421">
    <property type="term" value="F:ABC-type oligopeptide transporter activity"/>
    <property type="evidence" value="ECO:0007669"/>
    <property type="project" value="TreeGrafter"/>
</dbReference>
<reference evidence="12 13" key="1">
    <citation type="submission" date="2017-09" db="EMBL/GenBank/DDBJ databases">
        <title>Bacterial strain isolated from the female urinary microbiota.</title>
        <authorList>
            <person name="Thomas-White K."/>
            <person name="Kumar N."/>
            <person name="Forster S."/>
            <person name="Putonti C."/>
            <person name="Lawley T."/>
            <person name="Wolfe A.J."/>
        </authorList>
    </citation>
    <scope>NUCLEOTIDE SEQUENCE [LARGE SCALE GENOMIC DNA]</scope>
    <source>
        <strain evidence="12 13">UMB0683</strain>
    </source>
</reference>
<dbReference type="InterPro" id="IPR027417">
    <property type="entry name" value="P-loop_NTPase"/>
</dbReference>
<feature type="transmembrane region" description="Helical" evidence="9">
    <location>
        <begin position="57"/>
        <end position="77"/>
    </location>
</feature>
<dbReference type="PANTHER" id="PTHR43394">
    <property type="entry name" value="ATP-DEPENDENT PERMEASE MDL1, MITOCHONDRIAL"/>
    <property type="match status" value="1"/>
</dbReference>
<dbReference type="OrthoDB" id="9770415at2"/>
<keyword evidence="5" id="KW-0547">Nucleotide-binding</keyword>
<feature type="domain" description="ABC transporter" evidence="10">
    <location>
        <begin position="334"/>
        <end position="570"/>
    </location>
</feature>
<evidence type="ECO:0000259" key="11">
    <source>
        <dbReference type="PROSITE" id="PS50929"/>
    </source>
</evidence>
<dbReference type="SMART" id="SM00382">
    <property type="entry name" value="AAA"/>
    <property type="match status" value="1"/>
</dbReference>
<keyword evidence="4 9" id="KW-0812">Transmembrane</keyword>
<evidence type="ECO:0000256" key="4">
    <source>
        <dbReference type="ARBA" id="ARBA00022692"/>
    </source>
</evidence>
<dbReference type="Pfam" id="PF00005">
    <property type="entry name" value="ABC_tran"/>
    <property type="match status" value="1"/>
</dbReference>
<keyword evidence="2" id="KW-0813">Transport</keyword>
<comment type="caution">
    <text evidence="12">The sequence shown here is derived from an EMBL/GenBank/DDBJ whole genome shotgun (WGS) entry which is preliminary data.</text>
</comment>
<dbReference type="InterPro" id="IPR039421">
    <property type="entry name" value="Type_1_exporter"/>
</dbReference>
<feature type="domain" description="ABC transmembrane type-1" evidence="11">
    <location>
        <begin position="16"/>
        <end position="297"/>
    </location>
</feature>
<evidence type="ECO:0000256" key="5">
    <source>
        <dbReference type="ARBA" id="ARBA00022741"/>
    </source>
</evidence>
<feature type="transmembrane region" description="Helical" evidence="9">
    <location>
        <begin position="155"/>
        <end position="177"/>
    </location>
</feature>
<dbReference type="AlphaFoldDB" id="A0A2J6NNF3"/>
<dbReference type="SUPFAM" id="SSF52540">
    <property type="entry name" value="P-loop containing nucleoside triphosphate hydrolases"/>
    <property type="match status" value="1"/>
</dbReference>
<evidence type="ECO:0000256" key="3">
    <source>
        <dbReference type="ARBA" id="ARBA00022475"/>
    </source>
</evidence>
<gene>
    <name evidence="12" type="ORF">CK797_03100</name>
</gene>
<dbReference type="InterPro" id="IPR011527">
    <property type="entry name" value="ABC1_TM_dom"/>
</dbReference>
<dbReference type="InterPro" id="IPR003593">
    <property type="entry name" value="AAA+_ATPase"/>
</dbReference>
<dbReference type="SUPFAM" id="SSF90123">
    <property type="entry name" value="ABC transporter transmembrane region"/>
    <property type="match status" value="1"/>
</dbReference>
<dbReference type="CDD" id="cd18548">
    <property type="entry name" value="ABC_6TM_Tm287_like"/>
    <property type="match status" value="1"/>
</dbReference>
<dbReference type="Proteomes" id="UP000239920">
    <property type="component" value="Unassembled WGS sequence"/>
</dbReference>
<evidence type="ECO:0000313" key="12">
    <source>
        <dbReference type="EMBL" id="PMB82833.1"/>
    </source>
</evidence>
<sequence length="586" mass="64816">MIKIAKKNLVWWATTLAVIFLLVQVACDLYLPTITADLVNKGIMQQDMRFIWREGGLMLLVAAIGLVAAAGNVYFAATQSMQVGEKLRRQIFSKVLRFSNKEVNAFGDSSLITRSTNDIVQIQNVMVQVLRMMLQSPIMLVAACVLAYVREPRLTRVFLISLPILAIAVIIVMYFAVPLFKSIQKKTDKINLVFREGLTGVRVIRAFRQEEREQDRFKAANEDYTQTGIKAFTLVSFLFPVMTLILSLTNVGIILLGSHLIANMTMQVGNLIAFMTYATQIMISFMMLSMVFVFVPRASASASRVNAVLEMPISVADLPTDEQTKIDPTHPATLSFDHVDFRYDGAEKLALQDLTFKVKAGQTLAIIGGTGSGKSTLVNLIPRLFNIERGRIKVDGQPIERLSQHDLHQVISITQQKAVLFTGTIRSNLQFGNAQATDEQMWQALAIAQAADFVKEAGGLDAVVEQNGGNFSGGQRQRLAIARTIIKPASIYIFDDSFSALDFKTDAALRQALRQDKQIQQAVTVIVAQRVSTVADADLIIVLDDGKVVGQGTHAELKAHNKTYQQIVDSQIQKGDEERAARTSQD</sequence>
<comment type="subcellular location">
    <subcellularLocation>
        <location evidence="1">Cell membrane</location>
        <topology evidence="1">Multi-pass membrane protein</topology>
    </subcellularLocation>
</comment>
<evidence type="ECO:0000256" key="1">
    <source>
        <dbReference type="ARBA" id="ARBA00004651"/>
    </source>
</evidence>
<dbReference type="Gene3D" id="1.20.1560.10">
    <property type="entry name" value="ABC transporter type 1, transmembrane domain"/>
    <property type="match status" value="1"/>
</dbReference>
<evidence type="ECO:0000256" key="7">
    <source>
        <dbReference type="ARBA" id="ARBA00022989"/>
    </source>
</evidence>
<proteinExistence type="predicted"/>
<dbReference type="Gene3D" id="3.40.50.300">
    <property type="entry name" value="P-loop containing nucleotide triphosphate hydrolases"/>
    <property type="match status" value="1"/>
</dbReference>
<dbReference type="GO" id="GO:0005886">
    <property type="term" value="C:plasma membrane"/>
    <property type="evidence" value="ECO:0007669"/>
    <property type="project" value="UniProtKB-SubCell"/>
</dbReference>
<dbReference type="GO" id="GO:0016887">
    <property type="term" value="F:ATP hydrolysis activity"/>
    <property type="evidence" value="ECO:0007669"/>
    <property type="project" value="InterPro"/>
</dbReference>
<accession>A0A2J6NNF3</accession>
<keyword evidence="3" id="KW-1003">Cell membrane</keyword>
<evidence type="ECO:0000256" key="9">
    <source>
        <dbReference type="SAM" id="Phobius"/>
    </source>
</evidence>
<protein>
    <submittedName>
        <fullName evidence="12">Multidrug ABC transporter ATP-binding protein</fullName>
    </submittedName>
</protein>
<name>A0A2J6NNF3_9LACO</name>
<dbReference type="GO" id="GO:0005524">
    <property type="term" value="F:ATP binding"/>
    <property type="evidence" value="ECO:0007669"/>
    <property type="project" value="UniProtKB-KW"/>
</dbReference>
<dbReference type="PROSITE" id="PS50893">
    <property type="entry name" value="ABC_TRANSPORTER_2"/>
    <property type="match status" value="1"/>
</dbReference>
<dbReference type="InterPro" id="IPR017871">
    <property type="entry name" value="ABC_transporter-like_CS"/>
</dbReference>
<dbReference type="PROSITE" id="PS50929">
    <property type="entry name" value="ABC_TM1F"/>
    <property type="match status" value="1"/>
</dbReference>
<feature type="transmembrane region" description="Helical" evidence="9">
    <location>
        <begin position="274"/>
        <end position="295"/>
    </location>
</feature>
<keyword evidence="8 9" id="KW-0472">Membrane</keyword>
<evidence type="ECO:0000313" key="13">
    <source>
        <dbReference type="Proteomes" id="UP000239920"/>
    </source>
</evidence>
<evidence type="ECO:0000256" key="6">
    <source>
        <dbReference type="ARBA" id="ARBA00022840"/>
    </source>
</evidence>
<dbReference type="InterPro" id="IPR036640">
    <property type="entry name" value="ABC1_TM_sf"/>
</dbReference>
<dbReference type="Pfam" id="PF00664">
    <property type="entry name" value="ABC_membrane"/>
    <property type="match status" value="1"/>
</dbReference>
<evidence type="ECO:0000259" key="10">
    <source>
        <dbReference type="PROSITE" id="PS50893"/>
    </source>
</evidence>